<evidence type="ECO:0000313" key="2">
    <source>
        <dbReference type="EMBL" id="MFC5769941.1"/>
    </source>
</evidence>
<proteinExistence type="predicted"/>
<dbReference type="InterPro" id="IPR035897">
    <property type="entry name" value="Toll_tir_struct_dom_sf"/>
</dbReference>
<dbReference type="InterPro" id="IPR000157">
    <property type="entry name" value="TIR_dom"/>
</dbReference>
<accession>A0ABW1AS38</accession>
<sequence length="130" mass="13724">MSEKVFLSYAVQDSELARSLARQLADAGAEVDVFDLKSSVTPDDDVRSAIKAAMDAASTVVILASPHGENSQWVNYEAGLADALGKNLVLVAMPGKARSLLVDRLAGSARVFEVDQRGRLPQSFCGALSG</sequence>
<keyword evidence="2" id="KW-0675">Receptor</keyword>
<dbReference type="Pfam" id="PF13676">
    <property type="entry name" value="TIR_2"/>
    <property type="match status" value="1"/>
</dbReference>
<comment type="caution">
    <text evidence="2">The sequence shown here is derived from an EMBL/GenBank/DDBJ whole genome shotgun (WGS) entry which is preliminary data.</text>
</comment>
<dbReference type="EMBL" id="JBHSOG010000044">
    <property type="protein sequence ID" value="MFC5769941.1"/>
    <property type="molecule type" value="Genomic_DNA"/>
</dbReference>
<organism evidence="2 3">
    <name type="scientific">Thauera sinica</name>
    <dbReference type="NCBI Taxonomy" id="2665146"/>
    <lineage>
        <taxon>Bacteria</taxon>
        <taxon>Pseudomonadati</taxon>
        <taxon>Pseudomonadota</taxon>
        <taxon>Betaproteobacteria</taxon>
        <taxon>Rhodocyclales</taxon>
        <taxon>Zoogloeaceae</taxon>
        <taxon>Thauera</taxon>
    </lineage>
</organism>
<dbReference type="RefSeq" id="WP_157748628.1">
    <property type="nucleotide sequence ID" value="NZ_JBHSOG010000044.1"/>
</dbReference>
<dbReference type="Gene3D" id="3.40.50.10140">
    <property type="entry name" value="Toll/interleukin-1 receptor homology (TIR) domain"/>
    <property type="match status" value="1"/>
</dbReference>
<evidence type="ECO:0000259" key="1">
    <source>
        <dbReference type="Pfam" id="PF13676"/>
    </source>
</evidence>
<keyword evidence="3" id="KW-1185">Reference proteome</keyword>
<evidence type="ECO:0000313" key="3">
    <source>
        <dbReference type="Proteomes" id="UP001595974"/>
    </source>
</evidence>
<feature type="domain" description="TIR" evidence="1">
    <location>
        <begin position="5"/>
        <end position="94"/>
    </location>
</feature>
<protein>
    <submittedName>
        <fullName evidence="2">Toll/interleukin-1 receptor domain-containing protein</fullName>
    </submittedName>
</protein>
<name>A0ABW1AS38_9RHOO</name>
<dbReference type="Proteomes" id="UP001595974">
    <property type="component" value="Unassembled WGS sequence"/>
</dbReference>
<dbReference type="SUPFAM" id="SSF52200">
    <property type="entry name" value="Toll/Interleukin receptor TIR domain"/>
    <property type="match status" value="1"/>
</dbReference>
<gene>
    <name evidence="2" type="ORF">ACFPTN_11200</name>
</gene>
<reference evidence="3" key="1">
    <citation type="journal article" date="2019" name="Int. J. Syst. Evol. Microbiol.">
        <title>The Global Catalogue of Microorganisms (GCM) 10K type strain sequencing project: providing services to taxonomists for standard genome sequencing and annotation.</title>
        <authorList>
            <consortium name="The Broad Institute Genomics Platform"/>
            <consortium name="The Broad Institute Genome Sequencing Center for Infectious Disease"/>
            <person name="Wu L."/>
            <person name="Ma J."/>
        </authorList>
    </citation>
    <scope>NUCLEOTIDE SEQUENCE [LARGE SCALE GENOMIC DNA]</scope>
    <source>
        <strain evidence="3">SHR3</strain>
    </source>
</reference>